<evidence type="ECO:0000313" key="1">
    <source>
        <dbReference type="EMBL" id="VVC30827.1"/>
    </source>
</evidence>
<dbReference type="EMBL" id="CABPRJ010000541">
    <property type="protein sequence ID" value="VVC30827.1"/>
    <property type="molecule type" value="Genomic_DNA"/>
</dbReference>
<evidence type="ECO:0000313" key="2">
    <source>
        <dbReference type="Proteomes" id="UP000325440"/>
    </source>
</evidence>
<keyword evidence="2" id="KW-1185">Reference proteome</keyword>
<sequence>MFCMATQINEQYILYGFPVAVVENKEATDKEFKGQYGNRSEENRGVGITMAYEPAGDGLFRDPLEVLGLNK</sequence>
<organism evidence="1 2">
    <name type="scientific">Cinara cedri</name>
    <dbReference type="NCBI Taxonomy" id="506608"/>
    <lineage>
        <taxon>Eukaryota</taxon>
        <taxon>Metazoa</taxon>
        <taxon>Ecdysozoa</taxon>
        <taxon>Arthropoda</taxon>
        <taxon>Hexapoda</taxon>
        <taxon>Insecta</taxon>
        <taxon>Pterygota</taxon>
        <taxon>Neoptera</taxon>
        <taxon>Paraneoptera</taxon>
        <taxon>Hemiptera</taxon>
        <taxon>Sternorrhyncha</taxon>
        <taxon>Aphidomorpha</taxon>
        <taxon>Aphidoidea</taxon>
        <taxon>Aphididae</taxon>
        <taxon>Lachninae</taxon>
        <taxon>Cinara</taxon>
    </lineage>
</organism>
<protein>
    <submittedName>
        <fullName evidence="1">Uncharacterized protein</fullName>
    </submittedName>
</protein>
<accession>A0A5E4MLT8</accession>
<gene>
    <name evidence="1" type="ORF">CINCED_3A009570</name>
</gene>
<dbReference type="AlphaFoldDB" id="A0A5E4MLT8"/>
<dbReference type="Proteomes" id="UP000325440">
    <property type="component" value="Unassembled WGS sequence"/>
</dbReference>
<name>A0A5E4MLT8_9HEMI</name>
<reference evidence="1 2" key="1">
    <citation type="submission" date="2019-08" db="EMBL/GenBank/DDBJ databases">
        <authorList>
            <person name="Alioto T."/>
            <person name="Alioto T."/>
            <person name="Gomez Garrido J."/>
        </authorList>
    </citation>
    <scope>NUCLEOTIDE SEQUENCE [LARGE SCALE GENOMIC DNA]</scope>
</reference>
<proteinExistence type="predicted"/>